<dbReference type="SUPFAM" id="SSF54523">
    <property type="entry name" value="Pili subunits"/>
    <property type="match status" value="1"/>
</dbReference>
<gene>
    <name evidence="12" type="ORF">AQUSIP_05720</name>
</gene>
<comment type="similarity">
    <text evidence="9">Belongs to the GSP H family.</text>
</comment>
<evidence type="ECO:0000256" key="8">
    <source>
        <dbReference type="ARBA" id="ARBA00023136"/>
    </source>
</evidence>
<proteinExistence type="inferred from homology"/>
<accession>A0A5E4PEM5</accession>
<evidence type="ECO:0000259" key="11">
    <source>
        <dbReference type="Pfam" id="PF12019"/>
    </source>
</evidence>
<dbReference type="Pfam" id="PF12019">
    <property type="entry name" value="GspH"/>
    <property type="match status" value="1"/>
</dbReference>
<keyword evidence="3" id="KW-1003">Cell membrane</keyword>
<keyword evidence="4" id="KW-0488">Methylation</keyword>
<sequence length="187" mass="20913">MKSQLGFTFMEMMVALLITAVLTASALPVLRHFYENTQDEAALGQLMDAIRLAKTTVTTLRKPVSLCLIENQAACSGGQGRGYLVFVDESADGVPKAREKIILMSQAQFRRASLRWRAFPFHRNHMLLLPYNLTHGDNGTFWYCREALAVWAVMISQSGRMRTSYPDADGIIKDAHGKPLSCEKTDN</sequence>
<keyword evidence="8" id="KW-0472">Membrane</keyword>
<protein>
    <recommendedName>
        <fullName evidence="2">Type II secretion system protein H</fullName>
    </recommendedName>
    <alternativeName>
        <fullName evidence="10">General secretion pathway protein H</fullName>
    </alternativeName>
</protein>
<name>A0A5E4PEM5_9COXI</name>
<evidence type="ECO:0000256" key="9">
    <source>
        <dbReference type="ARBA" id="ARBA00025772"/>
    </source>
</evidence>
<evidence type="ECO:0000256" key="6">
    <source>
        <dbReference type="ARBA" id="ARBA00022692"/>
    </source>
</evidence>
<keyword evidence="6" id="KW-0812">Transmembrane</keyword>
<dbReference type="GO" id="GO:0015627">
    <property type="term" value="C:type II protein secretion system complex"/>
    <property type="evidence" value="ECO:0007669"/>
    <property type="project" value="InterPro"/>
</dbReference>
<comment type="subcellular location">
    <subcellularLocation>
        <location evidence="1">Cell inner membrane</location>
        <topology evidence="1">Single-pass membrane protein</topology>
    </subcellularLocation>
</comment>
<dbReference type="GO" id="GO:0005886">
    <property type="term" value="C:plasma membrane"/>
    <property type="evidence" value="ECO:0007669"/>
    <property type="project" value="UniProtKB-SubCell"/>
</dbReference>
<dbReference type="Gene3D" id="3.55.40.10">
    <property type="entry name" value="minor pseudopilin epsh domain"/>
    <property type="match status" value="1"/>
</dbReference>
<dbReference type="Proteomes" id="UP000324194">
    <property type="component" value="Chromosome 1"/>
</dbReference>
<keyword evidence="5" id="KW-0997">Cell inner membrane</keyword>
<dbReference type="Pfam" id="PF07963">
    <property type="entry name" value="N_methyl"/>
    <property type="match status" value="1"/>
</dbReference>
<feature type="domain" description="General secretion pathway GspH" evidence="11">
    <location>
        <begin position="45"/>
        <end position="159"/>
    </location>
</feature>
<evidence type="ECO:0000313" key="12">
    <source>
        <dbReference type="EMBL" id="VVC75284.1"/>
    </source>
</evidence>
<organism evidence="12 13">
    <name type="scientific">Aquicella siphonis</name>
    <dbReference type="NCBI Taxonomy" id="254247"/>
    <lineage>
        <taxon>Bacteria</taxon>
        <taxon>Pseudomonadati</taxon>
        <taxon>Pseudomonadota</taxon>
        <taxon>Gammaproteobacteria</taxon>
        <taxon>Legionellales</taxon>
        <taxon>Coxiellaceae</taxon>
        <taxon>Aquicella</taxon>
    </lineage>
</organism>
<dbReference type="KEGG" id="asip:AQUSIP_05720"/>
<evidence type="ECO:0000256" key="7">
    <source>
        <dbReference type="ARBA" id="ARBA00022989"/>
    </source>
</evidence>
<evidence type="ECO:0000256" key="2">
    <source>
        <dbReference type="ARBA" id="ARBA00021549"/>
    </source>
</evidence>
<dbReference type="NCBIfam" id="TIGR02532">
    <property type="entry name" value="IV_pilin_GFxxxE"/>
    <property type="match status" value="1"/>
</dbReference>
<dbReference type="OrthoDB" id="2313614at2"/>
<dbReference type="AlphaFoldDB" id="A0A5E4PEM5"/>
<evidence type="ECO:0000256" key="1">
    <source>
        <dbReference type="ARBA" id="ARBA00004377"/>
    </source>
</evidence>
<dbReference type="EMBL" id="LR699119">
    <property type="protein sequence ID" value="VVC75284.1"/>
    <property type="molecule type" value="Genomic_DNA"/>
</dbReference>
<keyword evidence="7" id="KW-1133">Transmembrane helix</keyword>
<dbReference type="InterPro" id="IPR045584">
    <property type="entry name" value="Pilin-like"/>
</dbReference>
<evidence type="ECO:0000256" key="3">
    <source>
        <dbReference type="ARBA" id="ARBA00022475"/>
    </source>
</evidence>
<dbReference type="RefSeq" id="WP_148338427.1">
    <property type="nucleotide sequence ID" value="NZ_LR699119.1"/>
</dbReference>
<keyword evidence="13" id="KW-1185">Reference proteome</keyword>
<dbReference type="InterPro" id="IPR012902">
    <property type="entry name" value="N_methyl_site"/>
</dbReference>
<evidence type="ECO:0000256" key="5">
    <source>
        <dbReference type="ARBA" id="ARBA00022519"/>
    </source>
</evidence>
<evidence type="ECO:0000313" key="13">
    <source>
        <dbReference type="Proteomes" id="UP000324194"/>
    </source>
</evidence>
<evidence type="ECO:0000256" key="10">
    <source>
        <dbReference type="ARBA" id="ARBA00030775"/>
    </source>
</evidence>
<dbReference type="InterPro" id="IPR022346">
    <property type="entry name" value="T2SS_GspH"/>
</dbReference>
<reference evidence="12 13" key="1">
    <citation type="submission" date="2019-08" db="EMBL/GenBank/DDBJ databases">
        <authorList>
            <person name="Guy L."/>
        </authorList>
    </citation>
    <scope>NUCLEOTIDE SEQUENCE [LARGE SCALE GENOMIC DNA]</scope>
    <source>
        <strain evidence="12 13">SGT-108</strain>
    </source>
</reference>
<dbReference type="GO" id="GO:0015628">
    <property type="term" value="P:protein secretion by the type II secretion system"/>
    <property type="evidence" value="ECO:0007669"/>
    <property type="project" value="InterPro"/>
</dbReference>
<evidence type="ECO:0000256" key="4">
    <source>
        <dbReference type="ARBA" id="ARBA00022481"/>
    </source>
</evidence>